<sequence length="630" mass="69935">MAYRSLDEIEMSEIEKGGQSALAFRNDDVATLSWHNLSVKVADRATGKEKFILSEVSGHVRAGEIVALMGPSGSGKTTLLNTLAQRSSGKTSGKITVNGRERPLSVHRDISAFVEQEDTLIGSLTVKETLGYSAKLSLPGDITSSELQHRVHHLVKSFGLQNQSHTLIGTPLQKGLSGGQKRRVSVATQLITSPKVLYLDEPTSGLDSTASYEVMSFLRQFARSNNILMIASIHQPSTKTFELFDKVCLLSQGKACFYGPAENLFSFLRAIDLPVPTMMNPAEHILDITNVDFSTQSSDQQSRLDRITGSWRNTAQARHLERVAEECEGSGELQLRQSASGKKPSTARQVLTLLNRSSVKGYRDLTAYWIRVAMYMGLAIMMGTVWLRLSPTQAHIQPFINAIFFGSAFMSFMAVAYVPAFLEDRATFVKERANGLYGPTAFLISNFLIGLPFLFLISVLFSVVAYWLINMRPTATAFFTWVMWLFLDLVAAESLVVLVASIFPVFVIALALTAFANGLWMSVGGFLVSMPVLNVFWKYVFHYIDYQAYVFQGMMVNEFEHRAYACQQVGDGCRCLYPSELEAQCKVAGKAVLENYGYATGREGKWVGILLGIIVVYRLLAWGVTWYRKS</sequence>
<evidence type="ECO:0000256" key="4">
    <source>
        <dbReference type="ARBA" id="ARBA00022692"/>
    </source>
</evidence>
<dbReference type="Pfam" id="PF00005">
    <property type="entry name" value="ABC_tran"/>
    <property type="match status" value="1"/>
</dbReference>
<keyword evidence="8 9" id="KW-0472">Membrane</keyword>
<dbReference type="InterPro" id="IPR027417">
    <property type="entry name" value="P-loop_NTPase"/>
</dbReference>
<keyword evidence="4 9" id="KW-0812">Transmembrane</keyword>
<evidence type="ECO:0000256" key="5">
    <source>
        <dbReference type="ARBA" id="ARBA00022741"/>
    </source>
</evidence>
<gene>
    <name evidence="11" type="ORF">WHR41_02731</name>
</gene>
<dbReference type="InterPro" id="IPR003593">
    <property type="entry name" value="AAA+_ATPase"/>
</dbReference>
<evidence type="ECO:0000259" key="10">
    <source>
        <dbReference type="PROSITE" id="PS50893"/>
    </source>
</evidence>
<evidence type="ECO:0000256" key="9">
    <source>
        <dbReference type="SAM" id="Phobius"/>
    </source>
</evidence>
<evidence type="ECO:0000313" key="11">
    <source>
        <dbReference type="EMBL" id="KAL1588606.1"/>
    </source>
</evidence>
<dbReference type="Pfam" id="PF01061">
    <property type="entry name" value="ABC2_membrane"/>
    <property type="match status" value="1"/>
</dbReference>
<evidence type="ECO:0000256" key="3">
    <source>
        <dbReference type="ARBA" id="ARBA00022448"/>
    </source>
</evidence>
<keyword evidence="6" id="KW-0067">ATP-binding</keyword>
<dbReference type="GO" id="GO:0140359">
    <property type="term" value="F:ABC-type transporter activity"/>
    <property type="evidence" value="ECO:0007669"/>
    <property type="project" value="InterPro"/>
</dbReference>
<dbReference type="PROSITE" id="PS50893">
    <property type="entry name" value="ABC_TRANSPORTER_2"/>
    <property type="match status" value="1"/>
</dbReference>
<evidence type="ECO:0000256" key="7">
    <source>
        <dbReference type="ARBA" id="ARBA00022989"/>
    </source>
</evidence>
<dbReference type="InterPro" id="IPR013525">
    <property type="entry name" value="ABC2_TM"/>
</dbReference>
<evidence type="ECO:0000256" key="2">
    <source>
        <dbReference type="ARBA" id="ARBA00005814"/>
    </source>
</evidence>
<comment type="caution">
    <text evidence="11">The sequence shown here is derived from an EMBL/GenBank/DDBJ whole genome shotgun (WGS) entry which is preliminary data.</text>
</comment>
<feature type="transmembrane region" description="Helical" evidence="9">
    <location>
        <begin position="481"/>
        <end position="512"/>
    </location>
</feature>
<comment type="subcellular location">
    <subcellularLocation>
        <location evidence="1">Membrane</location>
        <topology evidence="1">Multi-pass membrane protein</topology>
    </subcellularLocation>
</comment>
<protein>
    <recommendedName>
        <fullName evidence="10">ABC transporter domain-containing protein</fullName>
    </recommendedName>
</protein>
<evidence type="ECO:0000256" key="6">
    <source>
        <dbReference type="ARBA" id="ARBA00022840"/>
    </source>
</evidence>
<dbReference type="CDD" id="cd03213">
    <property type="entry name" value="ABCG_EPDR"/>
    <property type="match status" value="1"/>
</dbReference>
<dbReference type="InterPro" id="IPR043926">
    <property type="entry name" value="ABCG_dom"/>
</dbReference>
<feature type="transmembrane region" description="Helical" evidence="9">
    <location>
        <begin position="442"/>
        <end position="469"/>
    </location>
</feature>
<dbReference type="GO" id="GO:0005524">
    <property type="term" value="F:ATP binding"/>
    <property type="evidence" value="ECO:0007669"/>
    <property type="project" value="UniProtKB-KW"/>
</dbReference>
<dbReference type="SMART" id="SM00382">
    <property type="entry name" value="AAA"/>
    <property type="match status" value="1"/>
</dbReference>
<dbReference type="InterPro" id="IPR052215">
    <property type="entry name" value="Plant_ABCG"/>
</dbReference>
<feature type="domain" description="ABC transporter" evidence="10">
    <location>
        <begin position="24"/>
        <end position="277"/>
    </location>
</feature>
<dbReference type="Proteomes" id="UP000803884">
    <property type="component" value="Unassembled WGS sequence"/>
</dbReference>
<dbReference type="AlphaFoldDB" id="A0AB34KYI7"/>
<organism evidence="11 12">
    <name type="scientific">Cladosporium halotolerans</name>
    <dbReference type="NCBI Taxonomy" id="1052096"/>
    <lineage>
        <taxon>Eukaryota</taxon>
        <taxon>Fungi</taxon>
        <taxon>Dikarya</taxon>
        <taxon>Ascomycota</taxon>
        <taxon>Pezizomycotina</taxon>
        <taxon>Dothideomycetes</taxon>
        <taxon>Dothideomycetidae</taxon>
        <taxon>Cladosporiales</taxon>
        <taxon>Cladosporiaceae</taxon>
        <taxon>Cladosporium</taxon>
    </lineage>
</organism>
<reference evidence="11 12" key="1">
    <citation type="journal article" date="2020" name="Microbiol. Resour. Announc.">
        <title>Draft Genome Sequence of a Cladosporium Species Isolated from the Mesophotic Ascidian Didemnum maculosum.</title>
        <authorList>
            <person name="Gioti A."/>
            <person name="Siaperas R."/>
            <person name="Nikolaivits E."/>
            <person name="Le Goff G."/>
            <person name="Ouazzani J."/>
            <person name="Kotoulas G."/>
            <person name="Topakas E."/>
        </authorList>
    </citation>
    <scope>NUCLEOTIDE SEQUENCE [LARGE SCALE GENOMIC DNA]</scope>
    <source>
        <strain evidence="11 12">TM138-S3</strain>
    </source>
</reference>
<dbReference type="EMBL" id="JAAQHG020000006">
    <property type="protein sequence ID" value="KAL1588606.1"/>
    <property type="molecule type" value="Genomic_DNA"/>
</dbReference>
<dbReference type="InterPro" id="IPR003439">
    <property type="entry name" value="ABC_transporter-like_ATP-bd"/>
</dbReference>
<feature type="transmembrane region" description="Helical" evidence="9">
    <location>
        <begin position="518"/>
        <end position="537"/>
    </location>
</feature>
<dbReference type="Pfam" id="PF19055">
    <property type="entry name" value="ABC2_membrane_7"/>
    <property type="match status" value="1"/>
</dbReference>
<feature type="transmembrane region" description="Helical" evidence="9">
    <location>
        <begin position="399"/>
        <end position="422"/>
    </location>
</feature>
<keyword evidence="3" id="KW-0813">Transport</keyword>
<dbReference type="GeneID" id="96004175"/>
<evidence type="ECO:0000313" key="12">
    <source>
        <dbReference type="Proteomes" id="UP000803884"/>
    </source>
</evidence>
<dbReference type="GO" id="GO:0016020">
    <property type="term" value="C:membrane"/>
    <property type="evidence" value="ECO:0007669"/>
    <property type="project" value="UniProtKB-SubCell"/>
</dbReference>
<keyword evidence="12" id="KW-1185">Reference proteome</keyword>
<feature type="transmembrane region" description="Helical" evidence="9">
    <location>
        <begin position="368"/>
        <end position="387"/>
    </location>
</feature>
<comment type="similarity">
    <text evidence="2">Belongs to the ABC transporter superfamily. ABCG family. Eye pigment precursor importer (TC 3.A.1.204) subfamily.</text>
</comment>
<dbReference type="RefSeq" id="XP_069231711.1">
    <property type="nucleotide sequence ID" value="XM_069371337.1"/>
</dbReference>
<dbReference type="Gene3D" id="3.40.50.300">
    <property type="entry name" value="P-loop containing nucleotide triphosphate hydrolases"/>
    <property type="match status" value="1"/>
</dbReference>
<dbReference type="PANTHER" id="PTHR48042:SF11">
    <property type="entry name" value="ABC TRANSPORTER G FAMILY MEMBER 11"/>
    <property type="match status" value="1"/>
</dbReference>
<dbReference type="SUPFAM" id="SSF52540">
    <property type="entry name" value="P-loop containing nucleoside triphosphate hydrolases"/>
    <property type="match status" value="1"/>
</dbReference>
<proteinExistence type="inferred from homology"/>
<keyword evidence="7 9" id="KW-1133">Transmembrane helix</keyword>
<dbReference type="PANTHER" id="PTHR48042">
    <property type="entry name" value="ABC TRANSPORTER G FAMILY MEMBER 11"/>
    <property type="match status" value="1"/>
</dbReference>
<name>A0AB34KYI7_9PEZI</name>
<dbReference type="PROSITE" id="PS00211">
    <property type="entry name" value="ABC_TRANSPORTER_1"/>
    <property type="match status" value="1"/>
</dbReference>
<keyword evidence="5" id="KW-0547">Nucleotide-binding</keyword>
<dbReference type="GO" id="GO:0016887">
    <property type="term" value="F:ATP hydrolysis activity"/>
    <property type="evidence" value="ECO:0007669"/>
    <property type="project" value="InterPro"/>
</dbReference>
<accession>A0AB34KYI7</accession>
<evidence type="ECO:0000256" key="8">
    <source>
        <dbReference type="ARBA" id="ARBA00023136"/>
    </source>
</evidence>
<dbReference type="InterPro" id="IPR017871">
    <property type="entry name" value="ABC_transporter-like_CS"/>
</dbReference>
<feature type="transmembrane region" description="Helical" evidence="9">
    <location>
        <begin position="606"/>
        <end position="627"/>
    </location>
</feature>
<evidence type="ECO:0000256" key="1">
    <source>
        <dbReference type="ARBA" id="ARBA00004141"/>
    </source>
</evidence>